<feature type="DNA-binding region" description="H-T-H motif" evidence="4">
    <location>
        <begin position="34"/>
        <end position="54"/>
    </location>
</feature>
<evidence type="ECO:0000256" key="2">
    <source>
        <dbReference type="ARBA" id="ARBA00023125"/>
    </source>
</evidence>
<proteinExistence type="predicted"/>
<dbReference type="PROSITE" id="PS51253">
    <property type="entry name" value="HTH_CENPB"/>
    <property type="match status" value="1"/>
</dbReference>
<comment type="subcellular location">
    <subcellularLocation>
        <location evidence="1 4">Nucleus</location>
    </subcellularLocation>
</comment>
<evidence type="ECO:0000259" key="5">
    <source>
        <dbReference type="PROSITE" id="PS50960"/>
    </source>
</evidence>
<evidence type="ECO:0000259" key="6">
    <source>
        <dbReference type="PROSITE" id="PS51253"/>
    </source>
</evidence>
<dbReference type="PANTHER" id="PTHR19303">
    <property type="entry name" value="TRANSPOSON"/>
    <property type="match status" value="1"/>
</dbReference>
<evidence type="ECO:0000256" key="1">
    <source>
        <dbReference type="ARBA" id="ARBA00004123"/>
    </source>
</evidence>
<evidence type="ECO:0000256" key="3">
    <source>
        <dbReference type="ARBA" id="ARBA00023242"/>
    </source>
</evidence>
<accession>A0A034WLV4</accession>
<dbReference type="InterPro" id="IPR050863">
    <property type="entry name" value="CenT-Element_Derived"/>
</dbReference>
<organism evidence="7">
    <name type="scientific">Bactrocera dorsalis</name>
    <name type="common">Oriental fruit fly</name>
    <name type="synonym">Dacus dorsalis</name>
    <dbReference type="NCBI Taxonomy" id="27457"/>
    <lineage>
        <taxon>Eukaryota</taxon>
        <taxon>Metazoa</taxon>
        <taxon>Ecdysozoa</taxon>
        <taxon>Arthropoda</taxon>
        <taxon>Hexapoda</taxon>
        <taxon>Insecta</taxon>
        <taxon>Pterygota</taxon>
        <taxon>Neoptera</taxon>
        <taxon>Endopterygota</taxon>
        <taxon>Diptera</taxon>
        <taxon>Brachycera</taxon>
        <taxon>Muscomorpha</taxon>
        <taxon>Tephritoidea</taxon>
        <taxon>Tephritidae</taxon>
        <taxon>Bactrocera</taxon>
        <taxon>Bactrocera</taxon>
    </lineage>
</organism>
<dbReference type="SUPFAM" id="SSF46689">
    <property type="entry name" value="Homeodomain-like"/>
    <property type="match status" value="2"/>
</dbReference>
<feature type="domain" description="HTH psq-type" evidence="5">
    <location>
        <begin position="6"/>
        <end position="58"/>
    </location>
</feature>
<protein>
    <submittedName>
        <fullName evidence="7">Tigger transposable element-derived protein 3</fullName>
    </submittedName>
</protein>
<reference evidence="7" key="1">
    <citation type="journal article" date="2014" name="BMC Genomics">
        <title>Characterizing the developmental transcriptome of the oriental fruit fly, Bactrocera dorsalis (Diptera: Tephritidae) through comparative genomic analysis with Drosophila melanogaster utilizing modENCODE datasets.</title>
        <authorList>
            <person name="Geib S.M."/>
            <person name="Calla B."/>
            <person name="Hall B."/>
            <person name="Hou S."/>
            <person name="Manoukis N.C."/>
        </authorList>
    </citation>
    <scope>NUCLEOTIDE SEQUENCE</scope>
    <source>
        <strain evidence="7">Punador</strain>
    </source>
</reference>
<dbReference type="GO" id="GO:0003677">
    <property type="term" value="F:DNA binding"/>
    <property type="evidence" value="ECO:0007669"/>
    <property type="project" value="UniProtKB-UniRule"/>
</dbReference>
<dbReference type="AlphaFoldDB" id="A0A034WLV4"/>
<dbReference type="OrthoDB" id="8066856at2759"/>
<dbReference type="Pfam" id="PF04218">
    <property type="entry name" value="CENP-B_N"/>
    <property type="match status" value="1"/>
</dbReference>
<dbReference type="InterPro" id="IPR007889">
    <property type="entry name" value="HTH_Psq"/>
</dbReference>
<gene>
    <name evidence="7" type="primary">TIGD3</name>
</gene>
<dbReference type="InterPro" id="IPR006600">
    <property type="entry name" value="HTH_CenpB_DNA-bd_dom"/>
</dbReference>
<dbReference type="PANTHER" id="PTHR19303:SF36">
    <property type="entry name" value="TIGGER TRANSPOSABLE ELEMENT-DERIVED PROTEIN 3"/>
    <property type="match status" value="1"/>
</dbReference>
<keyword evidence="3 4" id="KW-0539">Nucleus</keyword>
<dbReference type="PROSITE" id="PS50960">
    <property type="entry name" value="HTH_PSQ"/>
    <property type="match status" value="1"/>
</dbReference>
<dbReference type="GO" id="GO:0005634">
    <property type="term" value="C:nucleus"/>
    <property type="evidence" value="ECO:0007669"/>
    <property type="project" value="UniProtKB-SubCell"/>
</dbReference>
<dbReference type="EMBL" id="GAKP01004224">
    <property type="protein sequence ID" value="JAC54728.1"/>
    <property type="molecule type" value="Transcribed_RNA"/>
</dbReference>
<evidence type="ECO:0000256" key="4">
    <source>
        <dbReference type="PROSITE-ProRule" id="PRU00320"/>
    </source>
</evidence>
<feature type="domain" description="HTH CENPB-type" evidence="6">
    <location>
        <begin position="68"/>
        <end position="138"/>
    </location>
</feature>
<feature type="non-terminal residue" evidence="7">
    <location>
        <position position="1"/>
    </location>
</feature>
<keyword evidence="2 4" id="KW-0238">DNA-binding</keyword>
<dbReference type="SMART" id="SM00674">
    <property type="entry name" value="CENPB"/>
    <property type="match status" value="1"/>
</dbReference>
<sequence>KTSEMPGKGRKITSLSIKQKIQILYLVERNEKPKKDIAQHFKCDISTINRILRNRKQVEEAANATCMKRKRLRGSCNKQIEKALAKWFDQIRAANVVLTDAQLLKKAREFANKMHFDFSPTNGWLWRWKRREGIKLQK</sequence>
<name>A0A034WLV4_BACDO</name>
<dbReference type="InterPro" id="IPR009057">
    <property type="entry name" value="Homeodomain-like_sf"/>
</dbReference>
<dbReference type="Gene3D" id="1.10.10.60">
    <property type="entry name" value="Homeodomain-like"/>
    <property type="match status" value="2"/>
</dbReference>
<evidence type="ECO:0000313" key="7">
    <source>
        <dbReference type="EMBL" id="JAC54728.1"/>
    </source>
</evidence>
<dbReference type="Pfam" id="PF03221">
    <property type="entry name" value="HTH_Tnp_Tc5"/>
    <property type="match status" value="1"/>
</dbReference>